<keyword evidence="1" id="KW-0732">Signal</keyword>
<sequence length="118" mass="13292">MHFTLCTILLSSSLAACASVNGEQFWTNCFQERNGRVQACFREGNDWYFCTTALAGSWRDYNRKVYVGDGYYIQMNADGKGLANITSDNGCFKGHCLPEYDAEEKKRICDVITDSPNC</sequence>
<feature type="chain" id="PRO_5016128446" description="Cyanovirin-N domain-containing protein" evidence="1">
    <location>
        <begin position="23"/>
        <end position="118"/>
    </location>
</feature>
<keyword evidence="3" id="KW-1185">Reference proteome</keyword>
<dbReference type="OrthoDB" id="3750170at2759"/>
<protein>
    <recommendedName>
        <fullName evidence="4">Cyanovirin-N domain-containing protein</fullName>
    </recommendedName>
</protein>
<dbReference type="EMBL" id="KZ805337">
    <property type="protein sequence ID" value="PVI02950.1"/>
    <property type="molecule type" value="Genomic_DNA"/>
</dbReference>
<evidence type="ECO:0000313" key="3">
    <source>
        <dbReference type="Proteomes" id="UP000244855"/>
    </source>
</evidence>
<dbReference type="AlphaFoldDB" id="A0A2V1E1C3"/>
<accession>A0A2V1E1C3</accession>
<evidence type="ECO:0000256" key="1">
    <source>
        <dbReference type="SAM" id="SignalP"/>
    </source>
</evidence>
<dbReference type="Proteomes" id="UP000244855">
    <property type="component" value="Unassembled WGS sequence"/>
</dbReference>
<gene>
    <name evidence="2" type="ORF">DM02DRAFT_626335</name>
</gene>
<name>A0A2V1E1C3_9PLEO</name>
<proteinExistence type="predicted"/>
<feature type="signal peptide" evidence="1">
    <location>
        <begin position="1"/>
        <end position="22"/>
    </location>
</feature>
<organism evidence="2 3">
    <name type="scientific">Periconia macrospinosa</name>
    <dbReference type="NCBI Taxonomy" id="97972"/>
    <lineage>
        <taxon>Eukaryota</taxon>
        <taxon>Fungi</taxon>
        <taxon>Dikarya</taxon>
        <taxon>Ascomycota</taxon>
        <taxon>Pezizomycotina</taxon>
        <taxon>Dothideomycetes</taxon>
        <taxon>Pleosporomycetidae</taxon>
        <taxon>Pleosporales</taxon>
        <taxon>Massarineae</taxon>
        <taxon>Periconiaceae</taxon>
        <taxon>Periconia</taxon>
    </lineage>
</organism>
<evidence type="ECO:0000313" key="2">
    <source>
        <dbReference type="EMBL" id="PVI02950.1"/>
    </source>
</evidence>
<evidence type="ECO:0008006" key="4">
    <source>
        <dbReference type="Google" id="ProtNLM"/>
    </source>
</evidence>
<reference evidence="2 3" key="1">
    <citation type="journal article" date="2018" name="Sci. Rep.">
        <title>Comparative genomics provides insights into the lifestyle and reveals functional heterogeneity of dark septate endophytic fungi.</title>
        <authorList>
            <person name="Knapp D.G."/>
            <person name="Nemeth J.B."/>
            <person name="Barry K."/>
            <person name="Hainaut M."/>
            <person name="Henrissat B."/>
            <person name="Johnson J."/>
            <person name="Kuo A."/>
            <person name="Lim J.H.P."/>
            <person name="Lipzen A."/>
            <person name="Nolan M."/>
            <person name="Ohm R.A."/>
            <person name="Tamas L."/>
            <person name="Grigoriev I.V."/>
            <person name="Spatafora J.W."/>
            <person name="Nagy L.G."/>
            <person name="Kovacs G.M."/>
        </authorList>
    </citation>
    <scope>NUCLEOTIDE SEQUENCE [LARGE SCALE GENOMIC DNA]</scope>
    <source>
        <strain evidence="2 3">DSE2036</strain>
    </source>
</reference>